<dbReference type="PROSITE" id="PS50088">
    <property type="entry name" value="ANK_REPEAT"/>
    <property type="match status" value="12"/>
</dbReference>
<gene>
    <name evidence="8" type="ORF">PVAG01_00497</name>
</gene>
<evidence type="ECO:0000313" key="9">
    <source>
        <dbReference type="Proteomes" id="UP001629113"/>
    </source>
</evidence>
<comment type="caution">
    <text evidence="8">The sequence shown here is derived from an EMBL/GenBank/DDBJ whole genome shotgun (WGS) entry which is preliminary data.</text>
</comment>
<feature type="repeat" description="ANK" evidence="4">
    <location>
        <begin position="1444"/>
        <end position="1476"/>
    </location>
</feature>
<dbReference type="InterPro" id="IPR036770">
    <property type="entry name" value="Ankyrin_rpt-contain_sf"/>
</dbReference>
<feature type="domain" description="Nephrocystin 3-like N-terminal" evidence="7">
    <location>
        <begin position="343"/>
        <end position="503"/>
    </location>
</feature>
<feature type="region of interest" description="Disordered" evidence="5">
    <location>
        <begin position="1655"/>
        <end position="1718"/>
    </location>
</feature>
<name>A0ABR4PUE9_9HELO</name>
<sequence length="2019" mass="223392">MAAVPPKKHSKFDKQEVTQGLNVLYTPPEFVKNPAACIDIIAVPGLGSDMTRTWMSQNVHWLKDESMLQKVVPEARISVFGYRSQWYGPDAVQNSISSIANYLLRQIHLERHGKNSKRPIIFLGHSLGGLVVAKAVSEAKRRPEDFPGLFTCITSCVFLGTPFRGSDAQPFARLIGMAGDTIGLAQYNDLLRSLKAGSVELDDLANDFLGDARKASVELICYYETENTMAKPDWEVGKLFKTGVVIASKKSSTFEGYPNFPWARTHSQMNKFEGPKDIQYKDVSGTLKELFLKAFKLMKSRQDSVRQDFLNDSRTERILESLEVLNLKKDLNAIKSVQGTSPSWILEDTKYRAWKEANEHHNFWISGSPGMGKTKAAVSMVDDLDQLTNADRNRDDSPVFAYFFCDEQDRNKSKAINVLKTLVWQLLRAKRFLIRHFFTEENRSKPGQKAGSQSFDFNSLPFLWNCLQSALVDPSLGTVYFLVSGLDQIDSESRKEFLGLFASWKPPVLYDEDGSAPVVKWLFLSVSRQDIQIALRESVKINLDDGSNSTKQNDALRKLVAERINEVSSRKGYSRSLEYYTKSYICFRAEGKSNLDWVNLVCLELEYDQSNYSTIRQHLESLPSDLGPMYDQLSRRVLSLPGLDVECSKEILRSLLLVYQPPTLYELAIIADLPEKERDNEEAILKHVRRCGAFTQITNDEGKLKVQLSYNSVRDYLKSKADDWLSMPSEQIQHGIIALRCFEYVRAAVQKAHVKNVDENEDEKDTDEENSDSGEKDETVVLEPAEPNKEQEEQILMPLIYPYTKWIEHALEATPDIVESFGLEEVFWLLGSEERAEWSKSYQDLNSESDFDVKFTALHIAAYFGYVPLANLLLRDEAHRVELSMLDSNDHQPLFWACKRGRMNMVQKLCEEGANLNGAAEDGIASFTPLHGAASSGSIEVVEYLIDHGAIIDVLNESHGTPLYIAVEEESLPIVKLLLDKGADPNSEGGEEDVPLNAAADIGSLETVKLLLSRGAELNPERQYDLGNAVGVASYQGHSEVVKYLLEQGCRFDIADSDGMYPLSLAAEEGYPECLEIILEHDRDPLSHDQALGYAVEHDQLECVKLLVEKCPALERKKGFAYAANNGFSDVLKVLGNKGISREELNDALYEAADYQHVDTVGVLLEMGADPNSEGQEFGNALQAAAYDGNEDMLKVLLDHNADPNRVYGDHTYGTALQAAAFQGSIVNVELLVERGALINEPACGRYGNALHAACSANRLDVVKFLLAQGADPNARGGELSYPIIAAANYGHMEIIELLLEHNAEVNVSGGDGNGSTLVHAAFELPRSTLELICDRGADIHYMDDDGDTAFTMAAASGDTDSVRFLIEKGSNIQVIGKWGGALYRATENGNCDCMKALLESGVNVNQEGGDEHTALQCASSCGNVEGVKLLLDHGADVNIIGGTFQTALQAAASAEELEIVELLLEKGAHVNVQGGRHGTALHAAVGRDSQELVDALVSHGANINAVDEVRGSVISWTALKAYTPVLESLIASGGDVNLRGGKYDNVLQVACYTESEDEVKMLLEHGVDPSYEGGYYGSAIGAAAAMGNLELINILLGHEKKPTPLMLSEALYNAVHFRRADAVKLFLEHGVDVESKSKRYDSVLEALETPLSTAEIAQNGYKGDEYDEDDDDDDDEDEDQDEEEEEEDEDDDEDDTNSEGSEEDIDVNAAQDIENYEGIKQMLTEALENAKRARPIEPQVSKPSSDMSGYIPHIQTHDGDNRSSSQGFSNQTPWSQLSQSDLPSALRFSGGKLNDQFSSRYEEIKERFGDGSVGSTDNYKPNRPMSVQQTEFRPDPPPRPQRYSMQQSETLPDIPPKPQRYSIPRKELVGSQSSPGIGTGAQASMRYSIPSALQVGRRRLPGDLSPPIDPSPPQIATSDYRNSNQRPDVTQAPRPDQQWHQPPETQQFTGYNRPSQPDYFGSDYNVSSATGNGSASASSSPLNLSMNRLQGFVQRPVSSQQIDEATSGLKNKWKKFMS</sequence>
<organism evidence="8 9">
    <name type="scientific">Phlyctema vagabunda</name>
    <dbReference type="NCBI Taxonomy" id="108571"/>
    <lineage>
        <taxon>Eukaryota</taxon>
        <taxon>Fungi</taxon>
        <taxon>Dikarya</taxon>
        <taxon>Ascomycota</taxon>
        <taxon>Pezizomycotina</taxon>
        <taxon>Leotiomycetes</taxon>
        <taxon>Helotiales</taxon>
        <taxon>Dermateaceae</taxon>
        <taxon>Phlyctema</taxon>
    </lineage>
</organism>
<feature type="repeat" description="ANK" evidence="4">
    <location>
        <begin position="991"/>
        <end position="1023"/>
    </location>
</feature>
<feature type="compositionally biased region" description="Acidic residues" evidence="5">
    <location>
        <begin position="759"/>
        <end position="772"/>
    </location>
</feature>
<dbReference type="PROSITE" id="PS50297">
    <property type="entry name" value="ANK_REP_REGION"/>
    <property type="match status" value="9"/>
</dbReference>
<dbReference type="PANTHER" id="PTHR24123:SF33">
    <property type="entry name" value="PROTEIN HOS4"/>
    <property type="match status" value="1"/>
</dbReference>
<dbReference type="InterPro" id="IPR029058">
    <property type="entry name" value="AB_hydrolase_fold"/>
</dbReference>
<dbReference type="PRINTS" id="PR01415">
    <property type="entry name" value="ANKYRIN"/>
</dbReference>
<dbReference type="PANTHER" id="PTHR24123">
    <property type="entry name" value="ANKYRIN REPEAT-CONTAINING"/>
    <property type="match status" value="1"/>
</dbReference>
<feature type="compositionally biased region" description="Basic and acidic residues" evidence="5">
    <location>
        <begin position="1801"/>
        <end position="1810"/>
    </location>
</feature>
<feature type="compositionally biased region" description="Acidic residues" evidence="5">
    <location>
        <begin position="1666"/>
        <end position="1707"/>
    </location>
</feature>
<dbReference type="InterPro" id="IPR007751">
    <property type="entry name" value="DUF676_lipase-like"/>
</dbReference>
<evidence type="ECO:0000256" key="4">
    <source>
        <dbReference type="PROSITE-ProRule" id="PRU00023"/>
    </source>
</evidence>
<keyword evidence="9" id="KW-1185">Reference proteome</keyword>
<comment type="similarity">
    <text evidence="1">Belongs to the putative lipase ROG1 family.</text>
</comment>
<feature type="repeat" description="ANK" evidence="4">
    <location>
        <begin position="925"/>
        <end position="957"/>
    </location>
</feature>
<feature type="repeat" description="ANK" evidence="4">
    <location>
        <begin position="1477"/>
        <end position="1509"/>
    </location>
</feature>
<feature type="repeat" description="ANK" evidence="4">
    <location>
        <begin position="1411"/>
        <end position="1443"/>
    </location>
</feature>
<evidence type="ECO:0000256" key="1">
    <source>
        <dbReference type="ARBA" id="ARBA00007920"/>
    </source>
</evidence>
<keyword evidence="2" id="KW-0677">Repeat</keyword>
<evidence type="ECO:0000256" key="3">
    <source>
        <dbReference type="ARBA" id="ARBA00023043"/>
    </source>
</evidence>
<dbReference type="SUPFAM" id="SSF53474">
    <property type="entry name" value="alpha/beta-Hydrolases"/>
    <property type="match status" value="1"/>
</dbReference>
<feature type="region of interest" description="Disordered" evidence="5">
    <location>
        <begin position="1731"/>
        <end position="1983"/>
    </location>
</feature>
<evidence type="ECO:0008006" key="10">
    <source>
        <dbReference type="Google" id="ProtNLM"/>
    </source>
</evidence>
<dbReference type="Proteomes" id="UP001629113">
    <property type="component" value="Unassembled WGS sequence"/>
</dbReference>
<feature type="compositionally biased region" description="Polar residues" evidence="5">
    <location>
        <begin position="1939"/>
        <end position="1956"/>
    </location>
</feature>
<evidence type="ECO:0000259" key="7">
    <source>
        <dbReference type="Pfam" id="PF24883"/>
    </source>
</evidence>
<proteinExistence type="inferred from homology"/>
<dbReference type="Gene3D" id="1.25.40.20">
    <property type="entry name" value="Ankyrin repeat-containing domain"/>
    <property type="match status" value="3"/>
</dbReference>
<dbReference type="Pfam" id="PF12796">
    <property type="entry name" value="Ank_2"/>
    <property type="match status" value="6"/>
</dbReference>
<feature type="region of interest" description="Disordered" evidence="5">
    <location>
        <begin position="756"/>
        <end position="788"/>
    </location>
</feature>
<dbReference type="Pfam" id="PF24883">
    <property type="entry name" value="NPHP3_N"/>
    <property type="match status" value="1"/>
</dbReference>
<dbReference type="Pfam" id="PF00023">
    <property type="entry name" value="Ank"/>
    <property type="match status" value="1"/>
</dbReference>
<feature type="repeat" description="ANK" evidence="4">
    <location>
        <begin position="1346"/>
        <end position="1378"/>
    </location>
</feature>
<feature type="repeat" description="ANK" evidence="4">
    <location>
        <begin position="958"/>
        <end position="990"/>
    </location>
</feature>
<dbReference type="InterPro" id="IPR002110">
    <property type="entry name" value="Ankyrin_rpt"/>
</dbReference>
<reference evidence="8 9" key="1">
    <citation type="submission" date="2024-06" db="EMBL/GenBank/DDBJ databases">
        <title>Complete genome of Phlyctema vagabunda strain 19-DSS-EL-015.</title>
        <authorList>
            <person name="Fiorenzani C."/>
        </authorList>
    </citation>
    <scope>NUCLEOTIDE SEQUENCE [LARGE SCALE GENOMIC DNA]</scope>
    <source>
        <strain evidence="8 9">19-DSS-EL-015</strain>
    </source>
</reference>
<accession>A0ABR4PUE9</accession>
<evidence type="ECO:0000313" key="8">
    <source>
        <dbReference type="EMBL" id="KAL3426988.1"/>
    </source>
</evidence>
<dbReference type="Gene3D" id="3.40.50.300">
    <property type="entry name" value="P-loop containing nucleotide triphosphate hydrolases"/>
    <property type="match status" value="1"/>
</dbReference>
<feature type="compositionally biased region" description="Polar residues" evidence="5">
    <location>
        <begin position="1814"/>
        <end position="1832"/>
    </location>
</feature>
<protein>
    <recommendedName>
        <fullName evidence="10">DUF676 domain-containing protein</fullName>
    </recommendedName>
</protein>
<feature type="repeat" description="ANK" evidence="4">
    <location>
        <begin position="889"/>
        <end position="921"/>
    </location>
</feature>
<feature type="repeat" description="ANK" evidence="4">
    <location>
        <begin position="1144"/>
        <end position="1176"/>
    </location>
</feature>
<dbReference type="SUPFAM" id="SSF48403">
    <property type="entry name" value="Ankyrin repeat"/>
    <property type="match status" value="2"/>
</dbReference>
<dbReference type="EMBL" id="JBFCZG010000001">
    <property type="protein sequence ID" value="KAL3426988.1"/>
    <property type="molecule type" value="Genomic_DNA"/>
</dbReference>
<feature type="compositionally biased region" description="Polar residues" evidence="5">
    <location>
        <begin position="1763"/>
        <end position="1783"/>
    </location>
</feature>
<feature type="repeat" description="ANK" evidence="4">
    <location>
        <begin position="1025"/>
        <end position="1057"/>
    </location>
</feature>
<dbReference type="InterPro" id="IPR056884">
    <property type="entry name" value="NPHP3-like_N"/>
</dbReference>
<feature type="repeat" description="ANK" evidence="4">
    <location>
        <begin position="1279"/>
        <end position="1311"/>
    </location>
</feature>
<dbReference type="InterPro" id="IPR051165">
    <property type="entry name" value="Multifunctional_ANK_Repeat"/>
</dbReference>
<feature type="compositionally biased region" description="Polar residues" evidence="5">
    <location>
        <begin position="1915"/>
        <end position="1929"/>
    </location>
</feature>
<dbReference type="Pfam" id="PF05057">
    <property type="entry name" value="DUF676"/>
    <property type="match status" value="1"/>
</dbReference>
<dbReference type="SMART" id="SM00248">
    <property type="entry name" value="ANK"/>
    <property type="match status" value="22"/>
</dbReference>
<feature type="region of interest" description="Disordered" evidence="5">
    <location>
        <begin position="1996"/>
        <end position="2019"/>
    </location>
</feature>
<feature type="repeat" description="ANK" evidence="4">
    <location>
        <begin position="1246"/>
        <end position="1278"/>
    </location>
</feature>
<evidence type="ECO:0000256" key="2">
    <source>
        <dbReference type="ARBA" id="ARBA00022737"/>
    </source>
</evidence>
<keyword evidence="3 4" id="KW-0040">ANK repeat</keyword>
<evidence type="ECO:0000259" key="6">
    <source>
        <dbReference type="Pfam" id="PF05057"/>
    </source>
</evidence>
<evidence type="ECO:0000256" key="5">
    <source>
        <dbReference type="SAM" id="MobiDB-lite"/>
    </source>
</evidence>
<dbReference type="Gene3D" id="3.40.50.1820">
    <property type="entry name" value="alpha/beta hydrolase"/>
    <property type="match status" value="1"/>
</dbReference>
<feature type="compositionally biased region" description="Low complexity" evidence="5">
    <location>
        <begin position="1968"/>
        <end position="1983"/>
    </location>
</feature>
<feature type="domain" description="DUF676" evidence="6">
    <location>
        <begin position="99"/>
        <end position="165"/>
    </location>
</feature>
<dbReference type="SUPFAM" id="SSF140860">
    <property type="entry name" value="Pseudo ankyrin repeat-like"/>
    <property type="match status" value="1"/>
</dbReference>
<dbReference type="InterPro" id="IPR027417">
    <property type="entry name" value="P-loop_NTPase"/>
</dbReference>